<dbReference type="PANTHER" id="PTHR21780">
    <property type="entry name" value="TRANSMEMBRANE PROTEIN 209"/>
    <property type="match status" value="1"/>
</dbReference>
<name>A0A9W8KXL0_9FUNG</name>
<reference evidence="2" key="1">
    <citation type="submission" date="2022-07" db="EMBL/GenBank/DDBJ databases">
        <title>Phylogenomic reconstructions and comparative analyses of Kickxellomycotina fungi.</title>
        <authorList>
            <person name="Reynolds N.K."/>
            <person name="Stajich J.E."/>
            <person name="Barry K."/>
            <person name="Grigoriev I.V."/>
            <person name="Crous P."/>
            <person name="Smith M.E."/>
        </authorList>
    </citation>
    <scope>NUCLEOTIDE SEQUENCE</scope>
    <source>
        <strain evidence="2">NRRL 3115</strain>
    </source>
</reference>
<feature type="compositionally biased region" description="Low complexity" evidence="1">
    <location>
        <begin position="10"/>
        <end position="30"/>
    </location>
</feature>
<dbReference type="GO" id="GO:0016020">
    <property type="term" value="C:membrane"/>
    <property type="evidence" value="ECO:0007669"/>
    <property type="project" value="TreeGrafter"/>
</dbReference>
<evidence type="ECO:0000313" key="3">
    <source>
        <dbReference type="Proteomes" id="UP001151518"/>
    </source>
</evidence>
<dbReference type="AlphaFoldDB" id="A0A9W8KXL0"/>
<sequence>MSTYHTPVRPSGDSAATAASSSSVPPFASPFRTPTPVRQFTPRGKWFSPEAQRVLDDRASHIGERQSTIRLRWNVASLVVLAWCSQTGVYRQIKVFGLAAGVPSFVWSSLEWFSLAVLAYNIGEAIWYLLQPKKQYTDLAMTPSQRLRVGLDSRAASTAKGVPTSAPRMTPSKPSTKKQTPGPVMDIEARRKTPAKSTRSSTPNGSNTTPRFLRSPVSLAAGTAQHDYSTDSDLLTLTQVLKKMPGNSIITDNNDLGTPTLVRTGDNASLASPLATSILGDPSLATPRLPVGRFGLGDIAAATPMQRHLLSQPTFGLYQTATPASRTSGSEGTKGSSKDRAVGEGDYLEPHEVLEKYGVERDIFDWIENMHFWFVRHLLHPLCKQIDELDSLFEQHGLGHLSCRRAVLDTAALEQAKARTNTGAGFFGSGLSNFPAAGGGFGASGSVAPGTLAATQNPQGMPQDLVELSMRYGDLPQTKERMALERYLLVPGYTCRDYITQRVHTLAQSSALPAYTFDGGGSYIPDSSKGTSAKSGSSSTDQSLERPWSAALHPTDGQLLFHLFCTFMDQTMPPVQNTRHPFTDRYVLQPDRKPDNNLPVQIIQVVRRKPHFCLVVKGSFYDVTANRNNLFIALILFVLEIQRECAGYLGLTNLGGKHVDLISVIGK</sequence>
<evidence type="ECO:0000313" key="2">
    <source>
        <dbReference type="EMBL" id="KAJ2675521.1"/>
    </source>
</evidence>
<comment type="caution">
    <text evidence="2">The sequence shown here is derived from an EMBL/GenBank/DDBJ whole genome shotgun (WGS) entry which is preliminary data.</text>
</comment>
<dbReference type="EMBL" id="JANBTW010000047">
    <property type="protein sequence ID" value="KAJ2675521.1"/>
    <property type="molecule type" value="Genomic_DNA"/>
</dbReference>
<feature type="compositionally biased region" description="Polar residues" evidence="1">
    <location>
        <begin position="195"/>
        <end position="210"/>
    </location>
</feature>
<organism evidence="2 3">
    <name type="scientific">Coemansia spiralis</name>
    <dbReference type="NCBI Taxonomy" id="417178"/>
    <lineage>
        <taxon>Eukaryota</taxon>
        <taxon>Fungi</taxon>
        <taxon>Fungi incertae sedis</taxon>
        <taxon>Zoopagomycota</taxon>
        <taxon>Kickxellomycotina</taxon>
        <taxon>Kickxellomycetes</taxon>
        <taxon>Kickxellales</taxon>
        <taxon>Kickxellaceae</taxon>
        <taxon>Coemansia</taxon>
    </lineage>
</organism>
<evidence type="ECO:0000256" key="1">
    <source>
        <dbReference type="SAM" id="MobiDB-lite"/>
    </source>
</evidence>
<protein>
    <submittedName>
        <fullName evidence="2">Uncharacterized protein</fullName>
    </submittedName>
</protein>
<feature type="region of interest" description="Disordered" evidence="1">
    <location>
        <begin position="1"/>
        <end position="39"/>
    </location>
</feature>
<feature type="region of interest" description="Disordered" evidence="1">
    <location>
        <begin position="526"/>
        <end position="546"/>
    </location>
</feature>
<dbReference type="Proteomes" id="UP001151518">
    <property type="component" value="Unassembled WGS sequence"/>
</dbReference>
<feature type="compositionally biased region" description="Low complexity" evidence="1">
    <location>
        <begin position="526"/>
        <end position="542"/>
    </location>
</feature>
<dbReference type="OrthoDB" id="509821at2759"/>
<proteinExistence type="predicted"/>
<gene>
    <name evidence="2" type="ORF">GGI25_003938</name>
</gene>
<feature type="region of interest" description="Disordered" evidence="1">
    <location>
        <begin position="320"/>
        <end position="343"/>
    </location>
</feature>
<dbReference type="PANTHER" id="PTHR21780:SF0">
    <property type="entry name" value="TRANSMEMBRANE PROTEIN 209"/>
    <property type="match status" value="1"/>
</dbReference>
<dbReference type="InterPro" id="IPR019176">
    <property type="entry name" value="Cytochrome_B561-rel"/>
</dbReference>
<feature type="compositionally biased region" description="Low complexity" evidence="1">
    <location>
        <begin position="325"/>
        <end position="335"/>
    </location>
</feature>
<dbReference type="Pfam" id="PF09786">
    <property type="entry name" value="CytochromB561_N"/>
    <property type="match status" value="1"/>
</dbReference>
<accession>A0A9W8KXL0</accession>
<feature type="region of interest" description="Disordered" evidence="1">
    <location>
        <begin position="152"/>
        <end position="213"/>
    </location>
</feature>